<gene>
    <name evidence="1" type="ORF">Terrestrivirus4_124</name>
</gene>
<accession>A0A3G4ZMK1</accession>
<name>A0A3G4ZMK1_9VIRU</name>
<evidence type="ECO:0000313" key="1">
    <source>
        <dbReference type="EMBL" id="AYV76076.1"/>
    </source>
</evidence>
<dbReference type="Pfam" id="PF13563">
    <property type="entry name" value="2_5_RNA_ligase2"/>
    <property type="match status" value="1"/>
</dbReference>
<dbReference type="InterPro" id="IPR009097">
    <property type="entry name" value="Cyclic_Pdiesterase"/>
</dbReference>
<protein>
    <submittedName>
        <fullName evidence="1">Uncharacterized protein</fullName>
    </submittedName>
</protein>
<proteinExistence type="predicted"/>
<dbReference type="PANTHER" id="PTHR37474">
    <property type="entry name" value="RNA LIGASE/CYCLIC NUCLEOTIDE PHOSPHODIESTERASE"/>
    <property type="match status" value="1"/>
</dbReference>
<dbReference type="Gene3D" id="3.90.1140.10">
    <property type="entry name" value="Cyclic phosphodiesterase"/>
    <property type="match status" value="1"/>
</dbReference>
<sequence length="193" mass="22284">MSDTTTALAVAIPDQFHDKINEIRSQQDRAFPRWMPHINFIFPFVPIDQFDTVHTELKKVFESHGITDFDITFEEIGYFSQAKQSTFHLKPNVESKKKLQVIHKIICDALPWVDVKSHGGEFSPHCTISQCPKKDTTTKEKELNEWFNKTFNGKLTVHCDKICMLKRSPESNDMMFTKNFVGLNNSNNAAYDP</sequence>
<dbReference type="SUPFAM" id="SSF55144">
    <property type="entry name" value="LigT-like"/>
    <property type="match status" value="1"/>
</dbReference>
<reference evidence="1" key="1">
    <citation type="submission" date="2018-10" db="EMBL/GenBank/DDBJ databases">
        <title>Hidden diversity of soil giant viruses.</title>
        <authorList>
            <person name="Schulz F."/>
            <person name="Alteio L."/>
            <person name="Goudeau D."/>
            <person name="Ryan E.M."/>
            <person name="Malmstrom R.R."/>
            <person name="Blanchard J."/>
            <person name="Woyke T."/>
        </authorList>
    </citation>
    <scope>NUCLEOTIDE SEQUENCE</scope>
    <source>
        <strain evidence="1">TEV1</strain>
    </source>
</reference>
<dbReference type="PANTHER" id="PTHR37474:SF1">
    <property type="entry name" value="2'-5' RNA LIGASE FAMILY PROTEIN"/>
    <property type="match status" value="1"/>
</dbReference>
<organism evidence="1">
    <name type="scientific">Terrestrivirus sp</name>
    <dbReference type="NCBI Taxonomy" id="2487775"/>
    <lineage>
        <taxon>Viruses</taxon>
        <taxon>Varidnaviria</taxon>
        <taxon>Bamfordvirae</taxon>
        <taxon>Nucleocytoviricota</taxon>
        <taxon>Megaviricetes</taxon>
        <taxon>Imitervirales</taxon>
        <taxon>Mimiviridae</taxon>
        <taxon>Klosneuvirinae</taxon>
    </lineage>
</organism>
<dbReference type="EMBL" id="MK071982">
    <property type="protein sequence ID" value="AYV76076.1"/>
    <property type="molecule type" value="Genomic_DNA"/>
</dbReference>